<proteinExistence type="predicted"/>
<protein>
    <recommendedName>
        <fullName evidence="2">SMI1/KNR4 family protein</fullName>
    </recommendedName>
</protein>
<name>I7J080_9BURK</name>
<dbReference type="KEGG" id="teg:KUK_1517"/>
<dbReference type="HOGENOM" id="CLU_1795542_0_0_4"/>
<accession>I7J080</accession>
<reference evidence="1" key="1">
    <citation type="journal article" date="2012" name="Vet. Microbiol.">
        <title>Comparative genomic analyses of the Taylorellae.</title>
        <authorList>
            <person name="Hauser H."/>
            <person name="Richter D.C."/>
            <person name="van Tonder A."/>
            <person name="Clark L."/>
            <person name="Preston A."/>
        </authorList>
    </citation>
    <scope>NUCLEOTIDE SEQUENCE</scope>
    <source>
        <strain evidence="1">14/56</strain>
    </source>
</reference>
<evidence type="ECO:0000313" key="1">
    <source>
        <dbReference type="EMBL" id="CCG18805.1"/>
    </source>
</evidence>
<dbReference type="EMBL" id="HE681423">
    <property type="protein sequence ID" value="CCG18805.1"/>
    <property type="molecule type" value="Genomic_DNA"/>
</dbReference>
<gene>
    <name evidence="1" type="ORF">KUK_1517</name>
</gene>
<dbReference type="AlphaFoldDB" id="I7J080"/>
<organism evidence="1">
    <name type="scientific">Taylorella equigenitalis 14/56</name>
    <dbReference type="NCBI Taxonomy" id="1091497"/>
    <lineage>
        <taxon>Bacteria</taxon>
        <taxon>Pseudomonadati</taxon>
        <taxon>Pseudomonadota</taxon>
        <taxon>Betaproteobacteria</taxon>
        <taxon>Burkholderiales</taxon>
        <taxon>Alcaligenaceae</taxon>
        <taxon>Taylorella</taxon>
    </lineage>
</organism>
<evidence type="ECO:0008006" key="2">
    <source>
        <dbReference type="Google" id="ProtNLM"/>
    </source>
</evidence>
<dbReference type="InterPro" id="IPR037883">
    <property type="entry name" value="Knr4/Smi1-like_sf"/>
</dbReference>
<dbReference type="SUPFAM" id="SSF160631">
    <property type="entry name" value="SMI1/KNR4-like"/>
    <property type="match status" value="1"/>
</dbReference>
<sequence length="144" mass="17021">MHHVENDLSFFENYFDKKKNPIKSDSKILCSDPSHKVFLCNFEGKELSADIDFLSYEDALRYNKFFSNDHPELNNKLWIIAFSGQGDYWFIDNSKNLIGWFNHEEGEFDYSKLLNFPINFVDFVKFAQLVGVLDNENWKILNTT</sequence>